<organism evidence="2 3">
    <name type="scientific">Obba rivulosa</name>
    <dbReference type="NCBI Taxonomy" id="1052685"/>
    <lineage>
        <taxon>Eukaryota</taxon>
        <taxon>Fungi</taxon>
        <taxon>Dikarya</taxon>
        <taxon>Basidiomycota</taxon>
        <taxon>Agaricomycotina</taxon>
        <taxon>Agaricomycetes</taxon>
        <taxon>Polyporales</taxon>
        <taxon>Gelatoporiaceae</taxon>
        <taxon>Obba</taxon>
    </lineage>
</organism>
<keyword evidence="1" id="KW-0472">Membrane</keyword>
<name>A0A8E2DES0_9APHY</name>
<evidence type="ECO:0000313" key="3">
    <source>
        <dbReference type="Proteomes" id="UP000250043"/>
    </source>
</evidence>
<protein>
    <submittedName>
        <fullName evidence="2">Uncharacterized protein</fullName>
    </submittedName>
</protein>
<reference evidence="2 3" key="1">
    <citation type="submission" date="2016-07" db="EMBL/GenBank/DDBJ databases">
        <title>Draft genome of the white-rot fungus Obba rivulosa 3A-2.</title>
        <authorList>
            <consortium name="DOE Joint Genome Institute"/>
            <person name="Miettinen O."/>
            <person name="Riley R."/>
            <person name="Acob R."/>
            <person name="Barry K."/>
            <person name="Cullen D."/>
            <person name="De Vries R."/>
            <person name="Hainaut M."/>
            <person name="Hatakka A."/>
            <person name="Henrissat B."/>
            <person name="Hilden K."/>
            <person name="Kuo R."/>
            <person name="Labutti K."/>
            <person name="Lipzen A."/>
            <person name="Makela M.R."/>
            <person name="Sandor L."/>
            <person name="Spatafora J.W."/>
            <person name="Grigoriev I.V."/>
            <person name="Hibbett D.S."/>
        </authorList>
    </citation>
    <scope>NUCLEOTIDE SEQUENCE [LARGE SCALE GENOMIC DNA]</scope>
    <source>
        <strain evidence="2 3">3A-2</strain>
    </source>
</reference>
<dbReference type="EMBL" id="KV722744">
    <property type="protein sequence ID" value="OCH83997.1"/>
    <property type="molecule type" value="Genomic_DNA"/>
</dbReference>
<dbReference type="Proteomes" id="UP000250043">
    <property type="component" value="Unassembled WGS sequence"/>
</dbReference>
<keyword evidence="3" id="KW-1185">Reference proteome</keyword>
<proteinExistence type="predicted"/>
<keyword evidence="1" id="KW-1133">Transmembrane helix</keyword>
<evidence type="ECO:0000256" key="1">
    <source>
        <dbReference type="SAM" id="Phobius"/>
    </source>
</evidence>
<evidence type="ECO:0000313" key="2">
    <source>
        <dbReference type="EMBL" id="OCH83997.1"/>
    </source>
</evidence>
<gene>
    <name evidence="2" type="ORF">OBBRIDRAFT_458751</name>
</gene>
<keyword evidence="1" id="KW-0812">Transmembrane</keyword>
<accession>A0A8E2DES0</accession>
<dbReference type="AlphaFoldDB" id="A0A8E2DES0"/>
<feature type="transmembrane region" description="Helical" evidence="1">
    <location>
        <begin position="15"/>
        <end position="32"/>
    </location>
</feature>
<sequence length="76" mass="8595">MPIRGIKESQTMLSYSRWFAVVSGAITWVVMLRRPAPRLRSKVLGPRYGIRRTYSTGRRCCPERGRAASLLTAARA</sequence>